<organism evidence="1 2">
    <name type="scientific">Dreissena polymorpha</name>
    <name type="common">Zebra mussel</name>
    <name type="synonym">Mytilus polymorpha</name>
    <dbReference type="NCBI Taxonomy" id="45954"/>
    <lineage>
        <taxon>Eukaryota</taxon>
        <taxon>Metazoa</taxon>
        <taxon>Spiralia</taxon>
        <taxon>Lophotrochozoa</taxon>
        <taxon>Mollusca</taxon>
        <taxon>Bivalvia</taxon>
        <taxon>Autobranchia</taxon>
        <taxon>Heteroconchia</taxon>
        <taxon>Euheterodonta</taxon>
        <taxon>Imparidentia</taxon>
        <taxon>Neoheterodontei</taxon>
        <taxon>Myida</taxon>
        <taxon>Dreissenoidea</taxon>
        <taxon>Dreissenidae</taxon>
        <taxon>Dreissena</taxon>
    </lineage>
</organism>
<dbReference type="EMBL" id="JAIWYP010000011">
    <property type="protein sequence ID" value="KAH3739162.1"/>
    <property type="molecule type" value="Genomic_DNA"/>
</dbReference>
<protein>
    <submittedName>
        <fullName evidence="1">Uncharacterized protein</fullName>
    </submittedName>
</protein>
<sequence>MAASRLLPQGRFKPHTKLRWQKEQLMSFIKEFPIVMREVEKKIKEMENLKKVRSFIL</sequence>
<reference evidence="1" key="1">
    <citation type="journal article" date="2019" name="bioRxiv">
        <title>The Genome of the Zebra Mussel, Dreissena polymorpha: A Resource for Invasive Species Research.</title>
        <authorList>
            <person name="McCartney M.A."/>
            <person name="Auch B."/>
            <person name="Kono T."/>
            <person name="Mallez S."/>
            <person name="Zhang Y."/>
            <person name="Obille A."/>
            <person name="Becker A."/>
            <person name="Abrahante J.E."/>
            <person name="Garbe J."/>
            <person name="Badalamenti J.P."/>
            <person name="Herman A."/>
            <person name="Mangelson H."/>
            <person name="Liachko I."/>
            <person name="Sullivan S."/>
            <person name="Sone E.D."/>
            <person name="Koren S."/>
            <person name="Silverstein K.A.T."/>
            <person name="Beckman K.B."/>
            <person name="Gohl D.M."/>
        </authorList>
    </citation>
    <scope>NUCLEOTIDE SEQUENCE</scope>
    <source>
        <strain evidence="1">Duluth1</strain>
        <tissue evidence="1">Whole animal</tissue>
    </source>
</reference>
<name>A0A9D4I096_DREPO</name>
<accession>A0A9D4I096</accession>
<dbReference type="AlphaFoldDB" id="A0A9D4I096"/>
<evidence type="ECO:0000313" key="2">
    <source>
        <dbReference type="Proteomes" id="UP000828390"/>
    </source>
</evidence>
<dbReference type="Proteomes" id="UP000828390">
    <property type="component" value="Unassembled WGS sequence"/>
</dbReference>
<reference evidence="1" key="2">
    <citation type="submission" date="2020-11" db="EMBL/GenBank/DDBJ databases">
        <authorList>
            <person name="McCartney M.A."/>
            <person name="Auch B."/>
            <person name="Kono T."/>
            <person name="Mallez S."/>
            <person name="Becker A."/>
            <person name="Gohl D.M."/>
            <person name="Silverstein K.A.T."/>
            <person name="Koren S."/>
            <person name="Bechman K.B."/>
            <person name="Herman A."/>
            <person name="Abrahante J.E."/>
            <person name="Garbe J."/>
        </authorList>
    </citation>
    <scope>NUCLEOTIDE SEQUENCE</scope>
    <source>
        <strain evidence="1">Duluth1</strain>
        <tissue evidence="1">Whole animal</tissue>
    </source>
</reference>
<comment type="caution">
    <text evidence="1">The sequence shown here is derived from an EMBL/GenBank/DDBJ whole genome shotgun (WGS) entry which is preliminary data.</text>
</comment>
<evidence type="ECO:0000313" key="1">
    <source>
        <dbReference type="EMBL" id="KAH3739162.1"/>
    </source>
</evidence>
<gene>
    <name evidence="1" type="ORF">DPMN_045809</name>
</gene>
<proteinExistence type="predicted"/>
<keyword evidence="2" id="KW-1185">Reference proteome</keyword>